<comment type="caution">
    <text evidence="3">The sequence shown here is derived from an EMBL/GenBank/DDBJ whole genome shotgun (WGS) entry which is preliminary data.</text>
</comment>
<feature type="non-terminal residue" evidence="3">
    <location>
        <position position="246"/>
    </location>
</feature>
<dbReference type="InterPro" id="IPR011990">
    <property type="entry name" value="TPR-like_helical_dom_sf"/>
</dbReference>
<dbReference type="PANTHER" id="PTHR44858:SF1">
    <property type="entry name" value="UDP-N-ACETYLGLUCOSAMINE--PEPTIDE N-ACETYLGLUCOSAMINYLTRANSFERASE SPINDLY-RELATED"/>
    <property type="match status" value="1"/>
</dbReference>
<accession>X0ZFG1</accession>
<name>X0ZFG1_9ZZZZ</name>
<reference evidence="3" key="1">
    <citation type="journal article" date="2014" name="Front. Microbiol.">
        <title>High frequency of phylogenetically diverse reductive dehalogenase-homologous genes in deep subseafloor sedimentary metagenomes.</title>
        <authorList>
            <person name="Kawai M."/>
            <person name="Futagami T."/>
            <person name="Toyoda A."/>
            <person name="Takaki Y."/>
            <person name="Nishi S."/>
            <person name="Hori S."/>
            <person name="Arai W."/>
            <person name="Tsubouchi T."/>
            <person name="Morono Y."/>
            <person name="Uchiyama I."/>
            <person name="Ito T."/>
            <person name="Fujiyama A."/>
            <person name="Inagaki F."/>
            <person name="Takami H."/>
        </authorList>
    </citation>
    <scope>NUCLEOTIDE SEQUENCE</scope>
    <source>
        <strain evidence="3">Expedition CK06-06</strain>
    </source>
</reference>
<sequence>MKVENVLEGSIRKAGNKLRITVALVNVVDGYPLWSEKYERDEKDIFALQDNIALTIVDKLKLKLLGEERAKLVKHHTENLEAYNLYVKGRYFQAKGTEEEMEKSLDYFQQAIEKDPTYALAYVGKADCYIILADYGYLSSNEAYPKTRAAAEKALEMDNTLAGAYASLGWVKFKYDWDWAGAERDFKRAIDLDPNYAYAHINYSLYLSEMGRHDEAIKEAERGLESDPLSLDINNALGWVLYLARR</sequence>
<organism evidence="3">
    <name type="scientific">marine sediment metagenome</name>
    <dbReference type="NCBI Taxonomy" id="412755"/>
    <lineage>
        <taxon>unclassified sequences</taxon>
        <taxon>metagenomes</taxon>
        <taxon>ecological metagenomes</taxon>
    </lineage>
</organism>
<dbReference type="InterPro" id="IPR050498">
    <property type="entry name" value="Ycf3"/>
</dbReference>
<dbReference type="EMBL" id="BART01006181">
    <property type="protein sequence ID" value="GAG59058.1"/>
    <property type="molecule type" value="Genomic_DNA"/>
</dbReference>
<evidence type="ECO:0000256" key="1">
    <source>
        <dbReference type="ARBA" id="ARBA00022737"/>
    </source>
</evidence>
<dbReference type="PANTHER" id="PTHR44858">
    <property type="entry name" value="TETRATRICOPEPTIDE REPEAT PROTEIN 6"/>
    <property type="match status" value="1"/>
</dbReference>
<gene>
    <name evidence="3" type="ORF">S01H4_14074</name>
</gene>
<dbReference type="Gene3D" id="1.25.40.10">
    <property type="entry name" value="Tetratricopeptide repeat domain"/>
    <property type="match status" value="1"/>
</dbReference>
<protein>
    <submittedName>
        <fullName evidence="3">Uncharacterized protein</fullName>
    </submittedName>
</protein>
<keyword evidence="2" id="KW-0802">TPR repeat</keyword>
<dbReference type="SUPFAM" id="SSF48452">
    <property type="entry name" value="TPR-like"/>
    <property type="match status" value="1"/>
</dbReference>
<dbReference type="SMART" id="SM00028">
    <property type="entry name" value="TPR"/>
    <property type="match status" value="3"/>
</dbReference>
<dbReference type="AlphaFoldDB" id="X0ZFG1"/>
<keyword evidence="1" id="KW-0677">Repeat</keyword>
<dbReference type="InterPro" id="IPR019734">
    <property type="entry name" value="TPR_rpt"/>
</dbReference>
<proteinExistence type="predicted"/>
<dbReference type="Pfam" id="PF13431">
    <property type="entry name" value="TPR_17"/>
    <property type="match status" value="1"/>
</dbReference>
<evidence type="ECO:0000313" key="3">
    <source>
        <dbReference type="EMBL" id="GAG59058.1"/>
    </source>
</evidence>
<evidence type="ECO:0000256" key="2">
    <source>
        <dbReference type="ARBA" id="ARBA00022803"/>
    </source>
</evidence>